<dbReference type="AlphaFoldDB" id="M4VTB0"/>
<protein>
    <recommendedName>
        <fullName evidence="3">2Fe-2S ferredoxin-type domain-containing protein</fullName>
    </recommendedName>
</protein>
<sequence>MPKVIIPQKNMTLDVEVGSNLMQVLLQAGLPVASSCDGDGICSMCRMKISGDVNPPELYEMDSLKRNKCEEGDRLSCQISITQDITVHTKYW</sequence>
<dbReference type="CDD" id="cd00207">
    <property type="entry name" value="fer2"/>
    <property type="match status" value="1"/>
</dbReference>
<dbReference type="InterPro" id="IPR036010">
    <property type="entry name" value="2Fe-2S_ferredoxin-like_sf"/>
</dbReference>
<dbReference type="eggNOG" id="COG2871">
    <property type="taxonomic scope" value="Bacteria"/>
</dbReference>
<dbReference type="KEGG" id="bex:A11Q_2228"/>
<dbReference type="PROSITE" id="PS51085">
    <property type="entry name" value="2FE2S_FER_2"/>
    <property type="match status" value="1"/>
</dbReference>
<dbReference type="SUPFAM" id="SSF54292">
    <property type="entry name" value="2Fe-2S ferredoxin-like"/>
    <property type="match status" value="1"/>
</dbReference>
<organism evidence="4 5">
    <name type="scientific">Pseudobdellovibrio exovorus JSS</name>
    <dbReference type="NCBI Taxonomy" id="1184267"/>
    <lineage>
        <taxon>Bacteria</taxon>
        <taxon>Pseudomonadati</taxon>
        <taxon>Bdellovibrionota</taxon>
        <taxon>Bdellovibrionia</taxon>
        <taxon>Bdellovibrionales</taxon>
        <taxon>Pseudobdellovibrionaceae</taxon>
        <taxon>Pseudobdellovibrio</taxon>
    </lineage>
</organism>
<feature type="domain" description="2Fe-2S ferredoxin-type" evidence="3">
    <location>
        <begin position="2"/>
        <end position="92"/>
    </location>
</feature>
<dbReference type="HOGENOM" id="CLU_082632_5_2_7"/>
<evidence type="ECO:0000313" key="4">
    <source>
        <dbReference type="EMBL" id="AGH96444.1"/>
    </source>
</evidence>
<dbReference type="PANTHER" id="PTHR43644:SF1">
    <property type="entry name" value="NAD(P)H-FLAVIN REDUCTASE"/>
    <property type="match status" value="1"/>
</dbReference>
<dbReference type="GO" id="GO:0051536">
    <property type="term" value="F:iron-sulfur cluster binding"/>
    <property type="evidence" value="ECO:0007669"/>
    <property type="project" value="InterPro"/>
</dbReference>
<dbReference type="Gene3D" id="3.10.20.30">
    <property type="match status" value="1"/>
</dbReference>
<dbReference type="Proteomes" id="UP000012040">
    <property type="component" value="Chromosome"/>
</dbReference>
<dbReference type="PATRIC" id="fig|1184267.3.peg.2255"/>
<name>M4VTB0_9BACT</name>
<dbReference type="EMBL" id="CP003537">
    <property type="protein sequence ID" value="AGH96444.1"/>
    <property type="molecule type" value="Genomic_DNA"/>
</dbReference>
<keyword evidence="5" id="KW-1185">Reference proteome</keyword>
<evidence type="ECO:0000259" key="3">
    <source>
        <dbReference type="PROSITE" id="PS51085"/>
    </source>
</evidence>
<proteinExistence type="predicted"/>
<dbReference type="InterPro" id="IPR001041">
    <property type="entry name" value="2Fe-2S_ferredoxin-type"/>
</dbReference>
<dbReference type="InterPro" id="IPR012675">
    <property type="entry name" value="Beta-grasp_dom_sf"/>
</dbReference>
<dbReference type="RefSeq" id="WP_015470934.1">
    <property type="nucleotide sequence ID" value="NC_020813.1"/>
</dbReference>
<dbReference type="OrthoDB" id="5293121at2"/>
<evidence type="ECO:0000313" key="5">
    <source>
        <dbReference type="Proteomes" id="UP000012040"/>
    </source>
</evidence>
<dbReference type="PANTHER" id="PTHR43644">
    <property type="entry name" value="NA(+)-TRANSLOCATING NADH-QUINONE REDUCTASE SUBUNIT"/>
    <property type="match status" value="1"/>
</dbReference>
<dbReference type="Pfam" id="PF00111">
    <property type="entry name" value="Fer2"/>
    <property type="match status" value="1"/>
</dbReference>
<accession>M4VTB0</accession>
<dbReference type="STRING" id="1184267.A11Q_2228"/>
<gene>
    <name evidence="4" type="ORF">A11Q_2228</name>
</gene>
<evidence type="ECO:0000256" key="1">
    <source>
        <dbReference type="ARBA" id="ARBA00022630"/>
    </source>
</evidence>
<keyword evidence="1" id="KW-0285">Flavoprotein</keyword>
<evidence type="ECO:0000256" key="2">
    <source>
        <dbReference type="ARBA" id="ARBA00022827"/>
    </source>
</evidence>
<keyword evidence="2" id="KW-0274">FAD</keyword>
<reference evidence="4 5" key="1">
    <citation type="journal article" date="2013" name="ISME J.">
        <title>By their genes ye shall know them: genomic signatures of predatory bacteria.</title>
        <authorList>
            <person name="Pasternak Z."/>
            <person name="Pietrokovski S."/>
            <person name="Rotem O."/>
            <person name="Gophna U."/>
            <person name="Lurie-Weinberger M.N."/>
            <person name="Jurkevitch E."/>
        </authorList>
    </citation>
    <scope>NUCLEOTIDE SEQUENCE [LARGE SCALE GENOMIC DNA]</scope>
    <source>
        <strain evidence="4 5">JSS</strain>
    </source>
</reference>